<proteinExistence type="predicted"/>
<accession>A0A1J1I0U5</accession>
<evidence type="ECO:0000313" key="1">
    <source>
        <dbReference type="EMBL" id="CRK93204.1"/>
    </source>
</evidence>
<gene>
    <name evidence="1" type="ORF">CLUMA_CG006748</name>
</gene>
<evidence type="ECO:0000313" key="2">
    <source>
        <dbReference type="Proteomes" id="UP000183832"/>
    </source>
</evidence>
<organism evidence="1 2">
    <name type="scientific">Clunio marinus</name>
    <dbReference type="NCBI Taxonomy" id="568069"/>
    <lineage>
        <taxon>Eukaryota</taxon>
        <taxon>Metazoa</taxon>
        <taxon>Ecdysozoa</taxon>
        <taxon>Arthropoda</taxon>
        <taxon>Hexapoda</taxon>
        <taxon>Insecta</taxon>
        <taxon>Pterygota</taxon>
        <taxon>Neoptera</taxon>
        <taxon>Endopterygota</taxon>
        <taxon>Diptera</taxon>
        <taxon>Nematocera</taxon>
        <taxon>Chironomoidea</taxon>
        <taxon>Chironomidae</taxon>
        <taxon>Clunio</taxon>
    </lineage>
</organism>
<name>A0A1J1I0U5_9DIPT</name>
<dbReference type="Proteomes" id="UP000183832">
    <property type="component" value="Unassembled WGS sequence"/>
</dbReference>
<dbReference type="AlphaFoldDB" id="A0A1J1I0U5"/>
<dbReference type="EMBL" id="CVRI01000037">
    <property type="protein sequence ID" value="CRK93204.1"/>
    <property type="molecule type" value="Genomic_DNA"/>
</dbReference>
<sequence length="107" mass="12872">MGSTLSSWLDCLMNGLKVSFKCDAEGKVEEKRNNNNDIKIEYELRFSQHDMRMKNMIFYHNKMYNLQVFNTMNRSHDLLDFGQNLKHKTQQRSLHTYRFFLQCLRGV</sequence>
<keyword evidence="2" id="KW-1185">Reference proteome</keyword>
<protein>
    <submittedName>
        <fullName evidence="1">CLUMA_CG006748, isoform A</fullName>
    </submittedName>
</protein>
<reference evidence="1 2" key="1">
    <citation type="submission" date="2015-04" db="EMBL/GenBank/DDBJ databases">
        <authorList>
            <person name="Syromyatnikov M.Y."/>
            <person name="Popov V.N."/>
        </authorList>
    </citation>
    <scope>NUCLEOTIDE SEQUENCE [LARGE SCALE GENOMIC DNA]</scope>
</reference>